<feature type="signal peptide" evidence="1">
    <location>
        <begin position="1"/>
        <end position="25"/>
    </location>
</feature>
<feature type="chain" id="PRO_5045436981" evidence="1">
    <location>
        <begin position="26"/>
        <end position="118"/>
    </location>
</feature>
<evidence type="ECO:0000313" key="3">
    <source>
        <dbReference type="Proteomes" id="UP001266305"/>
    </source>
</evidence>
<name>A0ABQ9TVC7_SAGOE</name>
<keyword evidence="3" id="KW-1185">Reference proteome</keyword>
<dbReference type="Proteomes" id="UP001266305">
    <property type="component" value="Unassembled WGS sequence"/>
</dbReference>
<protein>
    <submittedName>
        <fullName evidence="2">Uncharacterized protein</fullName>
    </submittedName>
</protein>
<organism evidence="2 3">
    <name type="scientific">Saguinus oedipus</name>
    <name type="common">Cotton-top tamarin</name>
    <name type="synonym">Oedipomidas oedipus</name>
    <dbReference type="NCBI Taxonomy" id="9490"/>
    <lineage>
        <taxon>Eukaryota</taxon>
        <taxon>Metazoa</taxon>
        <taxon>Chordata</taxon>
        <taxon>Craniata</taxon>
        <taxon>Vertebrata</taxon>
        <taxon>Euteleostomi</taxon>
        <taxon>Mammalia</taxon>
        <taxon>Eutheria</taxon>
        <taxon>Euarchontoglires</taxon>
        <taxon>Primates</taxon>
        <taxon>Haplorrhini</taxon>
        <taxon>Platyrrhini</taxon>
        <taxon>Cebidae</taxon>
        <taxon>Callitrichinae</taxon>
        <taxon>Saguinus</taxon>
    </lineage>
</organism>
<reference evidence="2 3" key="1">
    <citation type="submission" date="2023-05" db="EMBL/GenBank/DDBJ databases">
        <title>B98-5 Cell Line De Novo Hybrid Assembly: An Optical Mapping Approach.</title>
        <authorList>
            <person name="Kananen K."/>
            <person name="Auerbach J.A."/>
            <person name="Kautto E."/>
            <person name="Blachly J.S."/>
        </authorList>
    </citation>
    <scope>NUCLEOTIDE SEQUENCE [LARGE SCALE GENOMIC DNA]</scope>
    <source>
        <strain evidence="2">B95-8</strain>
        <tissue evidence="2">Cell line</tissue>
    </source>
</reference>
<accession>A0ABQ9TVC7</accession>
<evidence type="ECO:0000256" key="1">
    <source>
        <dbReference type="SAM" id="SignalP"/>
    </source>
</evidence>
<evidence type="ECO:0000313" key="2">
    <source>
        <dbReference type="EMBL" id="KAK2088738.1"/>
    </source>
</evidence>
<proteinExistence type="predicted"/>
<gene>
    <name evidence="2" type="ORF">P7K49_034645</name>
</gene>
<comment type="caution">
    <text evidence="2">The sequence shown here is derived from an EMBL/GenBank/DDBJ whole genome shotgun (WGS) entry which is preliminary data.</text>
</comment>
<dbReference type="EMBL" id="JASSZA010000019">
    <property type="protein sequence ID" value="KAK2088738.1"/>
    <property type="molecule type" value="Genomic_DNA"/>
</dbReference>
<keyword evidence="1" id="KW-0732">Signal</keyword>
<sequence>MTMPSCPWVFPPGVWKLHLRSLLRAVLPLVPQLRGIPHRKMKGQKCPSALTSDDMLCHRHGSITAILYPQPGVNPIHSPRVSPIHSSWVSPIHSPVSIPRLLPIVVPSTGSNSSLTFF</sequence>